<dbReference type="Pfam" id="PF00400">
    <property type="entry name" value="WD40"/>
    <property type="match status" value="6"/>
</dbReference>
<gene>
    <name evidence="5" type="ORF">CHARACLAT_012907</name>
</gene>
<feature type="repeat" description="WD" evidence="3">
    <location>
        <begin position="564"/>
        <end position="605"/>
    </location>
</feature>
<dbReference type="SUPFAM" id="SSF50978">
    <property type="entry name" value="WD40 repeat-like"/>
    <property type="match status" value="1"/>
</dbReference>
<dbReference type="InterPro" id="IPR002048">
    <property type="entry name" value="EF_hand_dom"/>
</dbReference>
<proteinExistence type="predicted"/>
<dbReference type="InterPro" id="IPR001680">
    <property type="entry name" value="WD40_rpt"/>
</dbReference>
<feature type="repeat" description="WD" evidence="3">
    <location>
        <begin position="663"/>
        <end position="703"/>
    </location>
</feature>
<dbReference type="SUPFAM" id="SSF47473">
    <property type="entry name" value="EF-hand"/>
    <property type="match status" value="1"/>
</dbReference>
<keyword evidence="1 3" id="KW-0853">WD repeat</keyword>
<comment type="caution">
    <text evidence="5">The sequence shown here is derived from an EMBL/GenBank/DDBJ whole genome shotgun (WGS) entry which is preliminary data.</text>
</comment>
<keyword evidence="6" id="KW-1185">Reference proteome</keyword>
<protein>
    <recommendedName>
        <fullName evidence="4">EF-hand domain-containing protein</fullName>
    </recommendedName>
</protein>
<dbReference type="SUPFAM" id="SSF82171">
    <property type="entry name" value="DPP6 N-terminal domain-like"/>
    <property type="match status" value="1"/>
</dbReference>
<feature type="domain" description="EF-hand" evidence="4">
    <location>
        <begin position="58"/>
        <end position="93"/>
    </location>
</feature>
<dbReference type="Gene3D" id="1.10.238.10">
    <property type="entry name" value="EF-hand"/>
    <property type="match status" value="1"/>
</dbReference>
<keyword evidence="2" id="KW-0677">Repeat</keyword>
<name>A0ABU7E3D3_9TELE</name>
<dbReference type="PROSITE" id="PS50082">
    <property type="entry name" value="WD_REPEATS_2"/>
    <property type="match status" value="5"/>
</dbReference>
<evidence type="ECO:0000256" key="1">
    <source>
        <dbReference type="ARBA" id="ARBA00022574"/>
    </source>
</evidence>
<evidence type="ECO:0000313" key="6">
    <source>
        <dbReference type="Proteomes" id="UP001352852"/>
    </source>
</evidence>
<dbReference type="Pfam" id="PF13499">
    <property type="entry name" value="EF-hand_7"/>
    <property type="match status" value="1"/>
</dbReference>
<dbReference type="InterPro" id="IPR051242">
    <property type="entry name" value="WD-EF-hand_domain"/>
</dbReference>
<feature type="repeat" description="WD" evidence="3">
    <location>
        <begin position="432"/>
        <end position="473"/>
    </location>
</feature>
<dbReference type="InterPro" id="IPR036322">
    <property type="entry name" value="WD40_repeat_dom_sf"/>
</dbReference>
<sequence>NKEPEWLEQKLLKQNNGRHFVTHGVEAQIRRQLEAFSAHNFEHSNFMNCLVNEKISLDDLQKLKLAFEESDVSGTGYIDVKKFGHILKKCLKEPDMGNAQIHSLLKKINYSDQGRISWVEFSTYLLQQYKAKEETVRRSKQVAFNLPATVRDCGHGVSIVNIHSTHDGTALTVREDGLVCQWSPELKPQRTKHMFEVHRRSKWVTDFALMSEYNKLMIGTGDGEIQFYELSSLEPYCQISALGTIPLTLDYSYTGSDNCCFLYGDMEGCVTIILLSTAEDTLRLWNRLPKAENVPNIAIKNAVLSQKVTFVRWKVHHDWVTQVKYFHSFQAVASSSNEETSSLVVGCVLPSTHSAQQLKEIREVCYESKNRKIQLSWIPQARASGDQTVFSVCKGVKAFDLCQKHSLLVTGGMDRLLRLWNPRFSEKPTAILKGHSSPIISLCISSEDSQIFSVSTDSTVKIWHIQDQCCLFTADPIVSGIHGNVSACSYSPAMRSLYVAADCIAVLPLMLRSKRHSRITVSHDEAVMCCGYSKEFRQVVSCSEGSVVKVWDFDTGRQVFEFTATPDLTTITCMTFDLKGRRLITGGTNGCLKVWNFNSGQCLKTLKKEGKCHLVSDCIFLEVQGFSYVVAVGGDRRIDIYSDVPEDLYHVQRPQPSWKDDLKNGHKEGILSVVQCPPSLLATGSYNGEIIVWNVASGSINCRFVGPLAAKEQNTEGLDTSVPSMVFIKNLKVLQLSPTTALLTPGVKGWVNLWDVLGGRKLVSSFKVSKFQQKITKLSIADKTTLLYAADRIGYIYIYNMETFDPEQRSPRAEHFWRAHTGSITSLQIVTSDQVVLTSSTDHTVRLWSAQGEFIGTFGQPEMWSVQIPSSWTHPGVPYEVLIDPLSMPHHDILKRKSHLSIAISSDVTETDRGELKTL</sequence>
<reference evidence="5 6" key="1">
    <citation type="submission" date="2021-06" db="EMBL/GenBank/DDBJ databases">
        <authorList>
            <person name="Palmer J.M."/>
        </authorList>
    </citation>
    <scope>NUCLEOTIDE SEQUENCE [LARGE SCALE GENOMIC DNA]</scope>
    <source>
        <strain evidence="5 6">CL_MEX2019</strain>
        <tissue evidence="5">Muscle</tissue>
    </source>
</reference>
<organism evidence="5 6">
    <name type="scientific">Characodon lateralis</name>
    <dbReference type="NCBI Taxonomy" id="208331"/>
    <lineage>
        <taxon>Eukaryota</taxon>
        <taxon>Metazoa</taxon>
        <taxon>Chordata</taxon>
        <taxon>Craniata</taxon>
        <taxon>Vertebrata</taxon>
        <taxon>Euteleostomi</taxon>
        <taxon>Actinopterygii</taxon>
        <taxon>Neopterygii</taxon>
        <taxon>Teleostei</taxon>
        <taxon>Neoteleostei</taxon>
        <taxon>Acanthomorphata</taxon>
        <taxon>Ovalentaria</taxon>
        <taxon>Atherinomorphae</taxon>
        <taxon>Cyprinodontiformes</taxon>
        <taxon>Goodeidae</taxon>
        <taxon>Characodon</taxon>
    </lineage>
</organism>
<dbReference type="SMART" id="SM00320">
    <property type="entry name" value="WD40"/>
    <property type="match status" value="10"/>
</dbReference>
<dbReference type="PROSITE" id="PS50294">
    <property type="entry name" value="WD_REPEATS_REGION"/>
    <property type="match status" value="2"/>
</dbReference>
<evidence type="ECO:0000313" key="5">
    <source>
        <dbReference type="EMBL" id="MED6280650.1"/>
    </source>
</evidence>
<feature type="repeat" description="WD" evidence="3">
    <location>
        <begin position="520"/>
        <end position="561"/>
    </location>
</feature>
<dbReference type="PANTHER" id="PTHR44324:SF4">
    <property type="entry name" value="WD40 REPEAT DOMAIN 95"/>
    <property type="match status" value="1"/>
</dbReference>
<dbReference type="PROSITE" id="PS00678">
    <property type="entry name" value="WD_REPEATS_1"/>
    <property type="match status" value="2"/>
</dbReference>
<evidence type="ECO:0000256" key="2">
    <source>
        <dbReference type="ARBA" id="ARBA00022737"/>
    </source>
</evidence>
<dbReference type="InterPro" id="IPR015943">
    <property type="entry name" value="WD40/YVTN_repeat-like_dom_sf"/>
</dbReference>
<dbReference type="Proteomes" id="UP001352852">
    <property type="component" value="Unassembled WGS sequence"/>
</dbReference>
<dbReference type="Gene3D" id="2.130.10.10">
    <property type="entry name" value="YVTN repeat-like/Quinoprotein amine dehydrogenase"/>
    <property type="match status" value="4"/>
</dbReference>
<evidence type="ECO:0000259" key="4">
    <source>
        <dbReference type="PROSITE" id="PS50222"/>
    </source>
</evidence>
<evidence type="ECO:0000256" key="3">
    <source>
        <dbReference type="PROSITE-ProRule" id="PRU00221"/>
    </source>
</evidence>
<dbReference type="EMBL" id="JAHUTJ010041895">
    <property type="protein sequence ID" value="MED6280650.1"/>
    <property type="molecule type" value="Genomic_DNA"/>
</dbReference>
<dbReference type="PANTHER" id="PTHR44324">
    <property type="entry name" value="WD40 REPEAT DOMAIN 95"/>
    <property type="match status" value="1"/>
</dbReference>
<feature type="non-terminal residue" evidence="5">
    <location>
        <position position="1"/>
    </location>
</feature>
<dbReference type="PROSITE" id="PS50222">
    <property type="entry name" value="EF_HAND_2"/>
    <property type="match status" value="1"/>
</dbReference>
<accession>A0ABU7E3D3</accession>
<dbReference type="InterPro" id="IPR011992">
    <property type="entry name" value="EF-hand-dom_pair"/>
</dbReference>
<dbReference type="InterPro" id="IPR019775">
    <property type="entry name" value="WD40_repeat_CS"/>
</dbReference>
<feature type="repeat" description="WD" evidence="3">
    <location>
        <begin position="817"/>
        <end position="849"/>
    </location>
</feature>